<evidence type="ECO:0000256" key="1">
    <source>
        <dbReference type="ARBA" id="ARBA00022481"/>
    </source>
</evidence>
<proteinExistence type="predicted"/>
<dbReference type="EMBL" id="MFZH01000032">
    <property type="protein sequence ID" value="OGK18443.1"/>
    <property type="molecule type" value="Genomic_DNA"/>
</dbReference>
<dbReference type="GO" id="GO:0015628">
    <property type="term" value="P:protein secretion by the type II secretion system"/>
    <property type="evidence" value="ECO:0007669"/>
    <property type="project" value="InterPro"/>
</dbReference>
<protein>
    <recommendedName>
        <fullName evidence="3">Type II secretion system protein GspG C-terminal domain-containing protein</fullName>
    </recommendedName>
</protein>
<accession>A0A1F7GHP2</accession>
<gene>
    <name evidence="4" type="ORF">A2799_03980</name>
</gene>
<sequence>MVPKKIHIQGFTFVELLIVISIITILSTVGISSYVGVQQGGRDTRRKADIQEIRGALEHYRENNSAYPTPASGAGLSFGTAPLSDAAGNIYLQTIPQDPQSPKRTYYYTTVSGDYSLGTRLEGTATCTVAPTPAANSCGTGFTCNYCYGSYGQK</sequence>
<dbReference type="GO" id="GO:0015627">
    <property type="term" value="C:type II protein secretion system complex"/>
    <property type="evidence" value="ECO:0007669"/>
    <property type="project" value="InterPro"/>
</dbReference>
<dbReference type="Proteomes" id="UP000176850">
    <property type="component" value="Unassembled WGS sequence"/>
</dbReference>
<evidence type="ECO:0000256" key="2">
    <source>
        <dbReference type="SAM" id="Phobius"/>
    </source>
</evidence>
<dbReference type="Gene3D" id="3.30.700.10">
    <property type="entry name" value="Glycoprotein, Type 4 Pilin"/>
    <property type="match status" value="1"/>
</dbReference>
<reference evidence="4 5" key="1">
    <citation type="journal article" date="2016" name="Nat. Commun.">
        <title>Thousands of microbial genomes shed light on interconnected biogeochemical processes in an aquifer system.</title>
        <authorList>
            <person name="Anantharaman K."/>
            <person name="Brown C.T."/>
            <person name="Hug L.A."/>
            <person name="Sharon I."/>
            <person name="Castelle C.J."/>
            <person name="Probst A.J."/>
            <person name="Thomas B.C."/>
            <person name="Singh A."/>
            <person name="Wilkins M.J."/>
            <person name="Karaoz U."/>
            <person name="Brodie E.L."/>
            <person name="Williams K.H."/>
            <person name="Hubbard S.S."/>
            <person name="Banfield J.F."/>
        </authorList>
    </citation>
    <scope>NUCLEOTIDE SEQUENCE [LARGE SCALE GENOMIC DNA]</scope>
</reference>
<evidence type="ECO:0000313" key="5">
    <source>
        <dbReference type="Proteomes" id="UP000176850"/>
    </source>
</evidence>
<feature type="transmembrane region" description="Helical" evidence="2">
    <location>
        <begin position="12"/>
        <end position="37"/>
    </location>
</feature>
<dbReference type="AlphaFoldDB" id="A0A1F7GHP2"/>
<comment type="caution">
    <text evidence="4">The sequence shown here is derived from an EMBL/GenBank/DDBJ whole genome shotgun (WGS) entry which is preliminary data.</text>
</comment>
<keyword evidence="2" id="KW-0472">Membrane</keyword>
<dbReference type="InterPro" id="IPR012902">
    <property type="entry name" value="N_methyl_site"/>
</dbReference>
<evidence type="ECO:0000313" key="4">
    <source>
        <dbReference type="EMBL" id="OGK18443.1"/>
    </source>
</evidence>
<dbReference type="NCBIfam" id="TIGR02532">
    <property type="entry name" value="IV_pilin_GFxxxE"/>
    <property type="match status" value="1"/>
</dbReference>
<name>A0A1F7GHP2_9BACT</name>
<dbReference type="SUPFAM" id="SSF54523">
    <property type="entry name" value="Pili subunits"/>
    <property type="match status" value="1"/>
</dbReference>
<dbReference type="PRINTS" id="PR00813">
    <property type="entry name" value="BCTERIALGSPG"/>
</dbReference>
<keyword evidence="2" id="KW-0812">Transmembrane</keyword>
<evidence type="ECO:0000259" key="3">
    <source>
        <dbReference type="Pfam" id="PF08334"/>
    </source>
</evidence>
<keyword evidence="2" id="KW-1133">Transmembrane helix</keyword>
<dbReference type="InterPro" id="IPR013545">
    <property type="entry name" value="T2SS_protein-GspG_C"/>
</dbReference>
<keyword evidence="1" id="KW-0488">Methylation</keyword>
<dbReference type="Pfam" id="PF08334">
    <property type="entry name" value="T2SSG"/>
    <property type="match status" value="1"/>
</dbReference>
<organism evidence="4 5">
    <name type="scientific">Candidatus Roizmanbacteria bacterium RIFCSPHIGHO2_01_FULL_39_24</name>
    <dbReference type="NCBI Taxonomy" id="1802032"/>
    <lineage>
        <taxon>Bacteria</taxon>
        <taxon>Candidatus Roizmaniibacteriota</taxon>
    </lineage>
</organism>
<feature type="domain" description="Type II secretion system protein GspG C-terminal" evidence="3">
    <location>
        <begin position="37"/>
        <end position="117"/>
    </location>
</feature>
<dbReference type="InterPro" id="IPR000983">
    <property type="entry name" value="Bac_GSPG_pilin"/>
</dbReference>
<dbReference type="Pfam" id="PF07963">
    <property type="entry name" value="N_methyl"/>
    <property type="match status" value="1"/>
</dbReference>
<dbReference type="InterPro" id="IPR045584">
    <property type="entry name" value="Pilin-like"/>
</dbReference>